<dbReference type="Gene3D" id="3.30.450.40">
    <property type="match status" value="1"/>
</dbReference>
<feature type="domain" description="PAC" evidence="11">
    <location>
        <begin position="528"/>
        <end position="578"/>
    </location>
</feature>
<evidence type="ECO:0000256" key="6">
    <source>
        <dbReference type="ARBA" id="ARBA00022777"/>
    </source>
</evidence>
<feature type="domain" description="Histidine kinase" evidence="9">
    <location>
        <begin position="714"/>
        <end position="906"/>
    </location>
</feature>
<dbReference type="InterPro" id="IPR013656">
    <property type="entry name" value="PAS_4"/>
</dbReference>
<keyword evidence="3" id="KW-0597">Phosphoprotein</keyword>
<keyword evidence="4" id="KW-0808">Transferase</keyword>
<organism evidence="12 13">
    <name type="scientific">Fodinibius salipaludis</name>
    <dbReference type="NCBI Taxonomy" id="2032627"/>
    <lineage>
        <taxon>Bacteria</taxon>
        <taxon>Pseudomonadati</taxon>
        <taxon>Balneolota</taxon>
        <taxon>Balneolia</taxon>
        <taxon>Balneolales</taxon>
        <taxon>Balneolaceae</taxon>
        <taxon>Fodinibius</taxon>
    </lineage>
</organism>
<sequence length="911" mass="104998">MQENSGFRFSKGIEALFSSGTVILFTCAATSDFPILSVSQNSKKILGFTPSYFIEHENGWSGRIHPDDKEEVFDQFSKVIEEGGGAINEYRFKTKRGDYIWLRDEIKVIENEDGDELIYGSSIDITGRKKAEITLKENKTEELKQEIARRTQAEEELQKRLAYEKVISKCSKLLLKSNSTEALKKSLELLQEVTETDRVFIYKNKEIEPDLYLDPVLEVTKTGVEPIVDQLDRKFKYSDVPWLYKRLSSLQKVHAQIDELPEPERSILQDQQVQSILIVPFTIEDEWKGYVGFADTRKKRKWDDEEISLLETTSRLIAAFEKRKIIEESLVEQRNYTNTILNNLPSIYLLLDEDLEFVQWNDSAEQYSGFGGDELKTKTVFDLIKPGHHDLLKEAVDQAREQQGRGTELDIRTKSGETIPFFWHGYFIELDNEQYFLCVGIDITQQKETEVELRHEKRFNEALLESLPGIFYMFDEEGEFHRWNQNFLDQIGYSEEDMQQVTPDDFLGEEELGVAQRAIERVFEDGHSEVETKLKTKNGKKVPYYLTGKLFERDGNNYLIGVGHDMSEQVKAREKLRKSEKLFRNLFLNAPAGIVMVGPENEVLDVNRSFENMFGFNKEELKGKDVDEFIVPEEEREEVPRMPLKKYASESFHREAKRLNKDGDLIDVFIAVIPVYIDDEPIAGFGMYIDITEEKQYEKEISSSLKEKKVMLKEIHHRVKNNLAIVSGLLQLQMYETDNPLLRDTLEESERRIQTMALIHEQLYSSESLGSISCDTYIGDLVETIRNTIGSNREVDVTTDIESIELNIEQAVPFALLVNEVVTNSFKHAFDGDRDNVITIRITEEKGQVHARLSDNGKGLPDDLDPEMSDTLGMSLIDNFAQQLEAKWEMGSDNGTYIKLQFNINAEKSSA</sequence>
<proteinExistence type="predicted"/>
<dbReference type="PROSITE" id="PS50113">
    <property type="entry name" value="PAC"/>
    <property type="match status" value="3"/>
</dbReference>
<evidence type="ECO:0000259" key="9">
    <source>
        <dbReference type="PROSITE" id="PS50109"/>
    </source>
</evidence>
<dbReference type="Pfam" id="PF13581">
    <property type="entry name" value="HATPase_c_2"/>
    <property type="match status" value="1"/>
</dbReference>
<dbReference type="InterPro" id="IPR036890">
    <property type="entry name" value="HATPase_C_sf"/>
</dbReference>
<dbReference type="OrthoDB" id="5522855at2"/>
<dbReference type="GO" id="GO:0005524">
    <property type="term" value="F:ATP binding"/>
    <property type="evidence" value="ECO:0007669"/>
    <property type="project" value="UniProtKB-KW"/>
</dbReference>
<dbReference type="Pfam" id="PF08448">
    <property type="entry name" value="PAS_4"/>
    <property type="match status" value="1"/>
</dbReference>
<feature type="domain" description="PAS" evidence="10">
    <location>
        <begin position="333"/>
        <end position="403"/>
    </location>
</feature>
<evidence type="ECO:0000256" key="7">
    <source>
        <dbReference type="ARBA" id="ARBA00022840"/>
    </source>
</evidence>
<comment type="caution">
    <text evidence="12">The sequence shown here is derived from an EMBL/GenBank/DDBJ whole genome shotgun (WGS) entry which is preliminary data.</text>
</comment>
<keyword evidence="8" id="KW-0843">Virulence</keyword>
<dbReference type="InterPro" id="IPR013655">
    <property type="entry name" value="PAS_fold_3"/>
</dbReference>
<dbReference type="SUPFAM" id="SSF55874">
    <property type="entry name" value="ATPase domain of HSP90 chaperone/DNA topoisomerase II/histidine kinase"/>
    <property type="match status" value="1"/>
</dbReference>
<name>A0A2A2G9X5_9BACT</name>
<dbReference type="SMART" id="SM00091">
    <property type="entry name" value="PAS"/>
    <property type="match status" value="4"/>
</dbReference>
<dbReference type="InterPro" id="IPR003018">
    <property type="entry name" value="GAF"/>
</dbReference>
<dbReference type="SMART" id="SM00065">
    <property type="entry name" value="GAF"/>
    <property type="match status" value="1"/>
</dbReference>
<evidence type="ECO:0000256" key="2">
    <source>
        <dbReference type="ARBA" id="ARBA00012438"/>
    </source>
</evidence>
<feature type="domain" description="PAC" evidence="11">
    <location>
        <begin position="86"/>
        <end position="137"/>
    </location>
</feature>
<feature type="domain" description="PAC" evidence="11">
    <location>
        <begin position="652"/>
        <end position="703"/>
    </location>
</feature>
<dbReference type="PROSITE" id="PS50112">
    <property type="entry name" value="PAS"/>
    <property type="match status" value="4"/>
</dbReference>
<dbReference type="AlphaFoldDB" id="A0A2A2G9X5"/>
<dbReference type="PANTHER" id="PTHR41523:SF8">
    <property type="entry name" value="ETHYLENE RESPONSE SENSOR PROTEIN"/>
    <property type="match status" value="1"/>
</dbReference>
<dbReference type="SMART" id="SM00086">
    <property type="entry name" value="PAC"/>
    <property type="match status" value="4"/>
</dbReference>
<dbReference type="SUPFAM" id="SSF55781">
    <property type="entry name" value="GAF domain-like"/>
    <property type="match status" value="1"/>
</dbReference>
<evidence type="ECO:0000313" key="13">
    <source>
        <dbReference type="Proteomes" id="UP000218831"/>
    </source>
</evidence>
<dbReference type="EMBL" id="NSKE01000005">
    <property type="protein sequence ID" value="PAU94108.1"/>
    <property type="molecule type" value="Genomic_DNA"/>
</dbReference>
<dbReference type="Gene3D" id="3.30.565.10">
    <property type="entry name" value="Histidine kinase-like ATPase, C-terminal domain"/>
    <property type="match status" value="1"/>
</dbReference>
<dbReference type="CDD" id="cd00130">
    <property type="entry name" value="PAS"/>
    <property type="match status" value="4"/>
</dbReference>
<comment type="catalytic activity">
    <reaction evidence="1">
        <text>ATP + protein L-histidine = ADP + protein N-phospho-L-histidine.</text>
        <dbReference type="EC" id="2.7.13.3"/>
    </reaction>
</comment>
<dbReference type="Pfam" id="PF08447">
    <property type="entry name" value="PAS_3"/>
    <property type="match status" value="1"/>
</dbReference>
<dbReference type="EC" id="2.7.13.3" evidence="2"/>
<evidence type="ECO:0000256" key="8">
    <source>
        <dbReference type="ARBA" id="ARBA00023026"/>
    </source>
</evidence>
<dbReference type="Pfam" id="PF01590">
    <property type="entry name" value="GAF"/>
    <property type="match status" value="1"/>
</dbReference>
<dbReference type="RefSeq" id="WP_095606239.1">
    <property type="nucleotide sequence ID" value="NZ_NSKE01000005.1"/>
</dbReference>
<dbReference type="GO" id="GO:0004673">
    <property type="term" value="F:protein histidine kinase activity"/>
    <property type="evidence" value="ECO:0007669"/>
    <property type="project" value="UniProtKB-EC"/>
</dbReference>
<dbReference type="InterPro" id="IPR005467">
    <property type="entry name" value="His_kinase_dom"/>
</dbReference>
<reference evidence="12 13" key="1">
    <citation type="submission" date="2017-08" db="EMBL/GenBank/DDBJ databases">
        <title>Aliifodinibius alkalisoli sp. nov., isolated from saline alkaline soil.</title>
        <authorList>
            <person name="Liu D."/>
            <person name="Zhang G."/>
        </authorList>
    </citation>
    <scope>NUCLEOTIDE SEQUENCE [LARGE SCALE GENOMIC DNA]</scope>
    <source>
        <strain evidence="12 13">WN023</strain>
    </source>
</reference>
<dbReference type="InterPro" id="IPR000014">
    <property type="entry name" value="PAS"/>
</dbReference>
<accession>A0A2A2G9X5</accession>
<evidence type="ECO:0000256" key="4">
    <source>
        <dbReference type="ARBA" id="ARBA00022679"/>
    </source>
</evidence>
<evidence type="ECO:0000259" key="11">
    <source>
        <dbReference type="PROSITE" id="PS50113"/>
    </source>
</evidence>
<keyword evidence="13" id="KW-1185">Reference proteome</keyword>
<dbReference type="Proteomes" id="UP000218831">
    <property type="component" value="Unassembled WGS sequence"/>
</dbReference>
<dbReference type="Pfam" id="PF13426">
    <property type="entry name" value="PAS_9"/>
    <property type="match status" value="2"/>
</dbReference>
<dbReference type="InterPro" id="IPR011495">
    <property type="entry name" value="Sig_transdc_His_kin_sub2_dim/P"/>
</dbReference>
<dbReference type="NCBIfam" id="TIGR00229">
    <property type="entry name" value="sensory_box"/>
    <property type="match status" value="4"/>
</dbReference>
<dbReference type="InterPro" id="IPR035965">
    <property type="entry name" value="PAS-like_dom_sf"/>
</dbReference>
<dbReference type="Gene3D" id="3.30.450.20">
    <property type="entry name" value="PAS domain"/>
    <property type="match status" value="4"/>
</dbReference>
<dbReference type="InterPro" id="IPR001610">
    <property type="entry name" value="PAC"/>
</dbReference>
<dbReference type="SUPFAM" id="SSF55785">
    <property type="entry name" value="PYP-like sensor domain (PAS domain)"/>
    <property type="match status" value="4"/>
</dbReference>
<dbReference type="InterPro" id="IPR000700">
    <property type="entry name" value="PAS-assoc_C"/>
</dbReference>
<dbReference type="InterPro" id="IPR003594">
    <property type="entry name" value="HATPase_dom"/>
</dbReference>
<protein>
    <recommendedName>
        <fullName evidence="2">histidine kinase</fullName>
        <ecNumber evidence="2">2.7.13.3</ecNumber>
    </recommendedName>
</protein>
<dbReference type="PANTHER" id="PTHR41523">
    <property type="entry name" value="TWO-COMPONENT SYSTEM SENSOR PROTEIN"/>
    <property type="match status" value="1"/>
</dbReference>
<evidence type="ECO:0000256" key="5">
    <source>
        <dbReference type="ARBA" id="ARBA00022741"/>
    </source>
</evidence>
<keyword evidence="5" id="KW-0547">Nucleotide-binding</keyword>
<keyword evidence="6" id="KW-0418">Kinase</keyword>
<dbReference type="PROSITE" id="PS50109">
    <property type="entry name" value="HIS_KIN"/>
    <property type="match status" value="1"/>
</dbReference>
<evidence type="ECO:0000256" key="3">
    <source>
        <dbReference type="ARBA" id="ARBA00022553"/>
    </source>
</evidence>
<keyword evidence="7" id="KW-0067">ATP-binding</keyword>
<evidence type="ECO:0000256" key="1">
    <source>
        <dbReference type="ARBA" id="ARBA00000085"/>
    </source>
</evidence>
<feature type="domain" description="PAS" evidence="10">
    <location>
        <begin position="456"/>
        <end position="526"/>
    </location>
</feature>
<evidence type="ECO:0000259" key="10">
    <source>
        <dbReference type="PROSITE" id="PS50112"/>
    </source>
</evidence>
<feature type="domain" description="PAS" evidence="10">
    <location>
        <begin position="579"/>
        <end position="634"/>
    </location>
</feature>
<evidence type="ECO:0000313" key="12">
    <source>
        <dbReference type="EMBL" id="PAU94108.1"/>
    </source>
</evidence>
<dbReference type="InterPro" id="IPR029016">
    <property type="entry name" value="GAF-like_dom_sf"/>
</dbReference>
<feature type="domain" description="PAS" evidence="10">
    <location>
        <begin position="35"/>
        <end position="83"/>
    </location>
</feature>
<gene>
    <name evidence="12" type="ORF">CK503_07800</name>
</gene>
<dbReference type="Pfam" id="PF07568">
    <property type="entry name" value="HisKA_2"/>
    <property type="match status" value="1"/>
</dbReference>